<dbReference type="InterPro" id="IPR043129">
    <property type="entry name" value="ATPase_NBD"/>
</dbReference>
<keyword evidence="3" id="KW-1185">Reference proteome</keyword>
<dbReference type="OrthoDB" id="3464494at2"/>
<dbReference type="RefSeq" id="WP_132504609.1">
    <property type="nucleotide sequence ID" value="NZ_SMKP01000008.1"/>
</dbReference>
<dbReference type="PANTHER" id="PTHR18964">
    <property type="entry name" value="ROK (REPRESSOR, ORF, KINASE) FAMILY"/>
    <property type="match status" value="1"/>
</dbReference>
<dbReference type="AlphaFoldDB" id="A0A4R4X3L4"/>
<evidence type="ECO:0000256" key="1">
    <source>
        <dbReference type="ARBA" id="ARBA00006479"/>
    </source>
</evidence>
<dbReference type="PANTHER" id="PTHR18964:SF173">
    <property type="entry name" value="GLUCOKINASE"/>
    <property type="match status" value="1"/>
</dbReference>
<dbReference type="InterPro" id="IPR011991">
    <property type="entry name" value="ArsR-like_HTH"/>
</dbReference>
<dbReference type="CDD" id="cd00090">
    <property type="entry name" value="HTH_ARSR"/>
    <property type="match status" value="1"/>
</dbReference>
<organism evidence="2 3">
    <name type="scientific">Nonomuraea diastatica</name>
    <dbReference type="NCBI Taxonomy" id="1848329"/>
    <lineage>
        <taxon>Bacteria</taxon>
        <taxon>Bacillati</taxon>
        <taxon>Actinomycetota</taxon>
        <taxon>Actinomycetes</taxon>
        <taxon>Streptosporangiales</taxon>
        <taxon>Streptosporangiaceae</taxon>
        <taxon>Nonomuraea</taxon>
    </lineage>
</organism>
<comment type="caution">
    <text evidence="2">The sequence shown here is derived from an EMBL/GenBank/DDBJ whole genome shotgun (WGS) entry which is preliminary data.</text>
</comment>
<dbReference type="Gene3D" id="3.30.420.40">
    <property type="match status" value="2"/>
</dbReference>
<evidence type="ECO:0000313" key="3">
    <source>
        <dbReference type="Proteomes" id="UP000294543"/>
    </source>
</evidence>
<dbReference type="Gene3D" id="1.10.10.10">
    <property type="entry name" value="Winged helix-like DNA-binding domain superfamily/Winged helix DNA-binding domain"/>
    <property type="match status" value="1"/>
</dbReference>
<dbReference type="SUPFAM" id="SSF53067">
    <property type="entry name" value="Actin-like ATPase domain"/>
    <property type="match status" value="2"/>
</dbReference>
<reference evidence="2 3" key="1">
    <citation type="submission" date="2019-03" db="EMBL/GenBank/DDBJ databases">
        <title>Draft genome sequences of novel Actinobacteria.</title>
        <authorList>
            <person name="Sahin N."/>
            <person name="Ay H."/>
            <person name="Saygin H."/>
        </authorList>
    </citation>
    <scope>NUCLEOTIDE SEQUENCE [LARGE SCALE GENOMIC DNA]</scope>
    <source>
        <strain evidence="2 3">KC712</strain>
    </source>
</reference>
<name>A0A4R4X3L4_9ACTN</name>
<evidence type="ECO:0000313" key="2">
    <source>
        <dbReference type="EMBL" id="TDD24881.1"/>
    </source>
</evidence>
<gene>
    <name evidence="2" type="ORF">E1294_04110</name>
</gene>
<dbReference type="InterPro" id="IPR000600">
    <property type="entry name" value="ROK"/>
</dbReference>
<proteinExistence type="inferred from homology"/>
<accession>A0A4R4X3L4</accession>
<sequence length="397" mass="42036">MLDLLKRPNGPKQATRLAIIKALMARSATKKQLEQRTGRSEITIYNEVKALREQGIAEPAERGGSQEIRLSPLSGVAVGVELGYQHTVVIARRAHQAHDDAETEFINVGAAYGQDAWLGAAARAISAVVGRVSDGRDGLATIGMGIPRVVNPQDQTLVPPLLPPWDGSENPAVALANALAQVKHLDVPPYLRVRLDNDANLGAYAQYVYRHSRKETLIYIKASTGVGAGIMISGKLFRGAKGCAGELGHTMIQPDGRFCLCGGRGCLETLVGADSMLRDAQAMLGDKLVPRPSSATELIEEAVRGNPICRRIVRDAATQLGLAIGNLCNLFNPNVVVLGGVFGRAGDLAIEACNEGIRKTAMAATYDGSQPLVVTSELPRATAQGALLMGIDGEGQP</sequence>
<dbReference type="EMBL" id="SMKP01000008">
    <property type="protein sequence ID" value="TDD24881.1"/>
    <property type="molecule type" value="Genomic_DNA"/>
</dbReference>
<comment type="similarity">
    <text evidence="1">Belongs to the ROK (NagC/XylR) family.</text>
</comment>
<dbReference type="InterPro" id="IPR036388">
    <property type="entry name" value="WH-like_DNA-bd_sf"/>
</dbReference>
<dbReference type="Proteomes" id="UP000294543">
    <property type="component" value="Unassembled WGS sequence"/>
</dbReference>
<protein>
    <submittedName>
        <fullName evidence="2">ROK family transcriptional regulator</fullName>
    </submittedName>
</protein>
<dbReference type="Pfam" id="PF00480">
    <property type="entry name" value="ROK"/>
    <property type="match status" value="1"/>
</dbReference>